<gene>
    <name evidence="1" type="ORF">DILT_LOCUS870</name>
</gene>
<protein>
    <submittedName>
        <fullName evidence="1">Uncharacterized protein</fullName>
    </submittedName>
</protein>
<evidence type="ECO:0000313" key="1">
    <source>
        <dbReference type="EMBL" id="VDK37534.1"/>
    </source>
</evidence>
<name>A0A3P6QY80_DIBLA</name>
<dbReference type="AlphaFoldDB" id="A0A3P6QY80"/>
<dbReference type="Proteomes" id="UP000281553">
    <property type="component" value="Unassembled WGS sequence"/>
</dbReference>
<reference evidence="1 2" key="1">
    <citation type="submission" date="2018-11" db="EMBL/GenBank/DDBJ databases">
        <authorList>
            <consortium name="Pathogen Informatics"/>
        </authorList>
    </citation>
    <scope>NUCLEOTIDE SEQUENCE [LARGE SCALE GENOMIC DNA]</scope>
</reference>
<evidence type="ECO:0000313" key="2">
    <source>
        <dbReference type="Proteomes" id="UP000281553"/>
    </source>
</evidence>
<dbReference type="EMBL" id="UYRU01004508">
    <property type="protein sequence ID" value="VDK37534.1"/>
    <property type="molecule type" value="Genomic_DNA"/>
</dbReference>
<keyword evidence="2" id="KW-1185">Reference proteome</keyword>
<sequence>MTLRIGIKLADLREYCLLRYHGIRQVTHGGSGGVGVGGGGGFRGGGGGGVGGGSGSGSFGCGGVGGCGDAFGDGGWVVARLQGQQNTSWYSRLPNS</sequence>
<accession>A0A3P6QY80</accession>
<organism evidence="1 2">
    <name type="scientific">Dibothriocephalus latus</name>
    <name type="common">Fish tapeworm</name>
    <name type="synonym">Diphyllobothrium latum</name>
    <dbReference type="NCBI Taxonomy" id="60516"/>
    <lineage>
        <taxon>Eukaryota</taxon>
        <taxon>Metazoa</taxon>
        <taxon>Spiralia</taxon>
        <taxon>Lophotrochozoa</taxon>
        <taxon>Platyhelminthes</taxon>
        <taxon>Cestoda</taxon>
        <taxon>Eucestoda</taxon>
        <taxon>Diphyllobothriidea</taxon>
        <taxon>Diphyllobothriidae</taxon>
        <taxon>Dibothriocephalus</taxon>
    </lineage>
</organism>
<proteinExistence type="predicted"/>